<dbReference type="AlphaFoldDB" id="A0A0T5ZXX9"/>
<sequence>MPADKTSRIRLGDGSVIRSKERLEPGIEVTVLVAGESDLKLFDSVVLVDRDEDGFHSVLRNRNSCSLAEVPEEDVKELGFSDLYLLAESLRHRYPDLTWHDRVTVLRFFVYEGYSE</sequence>
<evidence type="ECO:0008006" key="3">
    <source>
        <dbReference type="Google" id="ProtNLM"/>
    </source>
</evidence>
<evidence type="ECO:0000313" key="2">
    <source>
        <dbReference type="Proteomes" id="UP000051297"/>
    </source>
</evidence>
<evidence type="ECO:0000313" key="1">
    <source>
        <dbReference type="EMBL" id="KRT67673.1"/>
    </source>
</evidence>
<dbReference type="Proteomes" id="UP000051297">
    <property type="component" value="Unassembled WGS sequence"/>
</dbReference>
<proteinExistence type="predicted"/>
<reference evidence="1 2" key="1">
    <citation type="submission" date="2015-05" db="EMBL/GenBank/DDBJ databases">
        <title>Critical biogeochemical functions in the subsurface are associated with bacteria from new phyla and little studied lineages.</title>
        <authorList>
            <person name="Hug L.A."/>
            <person name="Thomas B.C."/>
            <person name="Sharon I."/>
            <person name="Brown C.T."/>
            <person name="Sharma R."/>
            <person name="Hettich R.L."/>
            <person name="Wilkins M.J."/>
            <person name="Williams K.H."/>
            <person name="Singh A."/>
            <person name="Banfield J.F."/>
        </authorList>
    </citation>
    <scope>NUCLEOTIDE SEQUENCE [LARGE SCALE GENOMIC DNA]</scope>
    <source>
        <strain evidence="1">CSP1-7</strain>
    </source>
</reference>
<dbReference type="STRING" id="1576480.XU08_C0001G0081"/>
<accession>A0A0T5ZXX9</accession>
<organism evidence="1 2">
    <name type="scientific">candidate division WWE3 bacterium CSP1-7</name>
    <dbReference type="NCBI Taxonomy" id="1576480"/>
    <lineage>
        <taxon>Bacteria</taxon>
        <taxon>Katanobacteria</taxon>
    </lineage>
</organism>
<gene>
    <name evidence="1" type="ORF">XU08_C0001G0081</name>
</gene>
<protein>
    <recommendedName>
        <fullName evidence="3">ASCH domain-containing protein</fullName>
    </recommendedName>
</protein>
<name>A0A0T5ZXX9_UNCKA</name>
<comment type="caution">
    <text evidence="1">The sequence shown here is derived from an EMBL/GenBank/DDBJ whole genome shotgun (WGS) entry which is preliminary data.</text>
</comment>
<dbReference type="EMBL" id="LDXK01000001">
    <property type="protein sequence ID" value="KRT67673.1"/>
    <property type="molecule type" value="Genomic_DNA"/>
</dbReference>